<keyword evidence="2" id="KW-0238">DNA-binding</keyword>
<dbReference type="SUPFAM" id="SSF46955">
    <property type="entry name" value="Putative DNA-binding domain"/>
    <property type="match status" value="1"/>
</dbReference>
<evidence type="ECO:0000313" key="2">
    <source>
        <dbReference type="EMBL" id="AGI66818.1"/>
    </source>
</evidence>
<feature type="domain" description="Helix-turn-helix" evidence="1">
    <location>
        <begin position="3"/>
        <end position="50"/>
    </location>
</feature>
<evidence type="ECO:0000259" key="1">
    <source>
        <dbReference type="Pfam" id="PF12728"/>
    </source>
</evidence>
<dbReference type="eggNOG" id="COG3311">
    <property type="taxonomic scope" value="Bacteria"/>
</dbReference>
<organism evidence="2 3">
    <name type="scientific">Octadecabacter antarcticus 307</name>
    <dbReference type="NCBI Taxonomy" id="391626"/>
    <lineage>
        <taxon>Bacteria</taxon>
        <taxon>Pseudomonadati</taxon>
        <taxon>Pseudomonadota</taxon>
        <taxon>Alphaproteobacteria</taxon>
        <taxon>Rhodobacterales</taxon>
        <taxon>Roseobacteraceae</taxon>
        <taxon>Octadecabacter</taxon>
    </lineage>
</organism>
<dbReference type="HOGENOM" id="CLU_198356_0_0_5"/>
<dbReference type="OrthoDB" id="8452166at2"/>
<proteinExistence type="predicted"/>
<accession>M9R4X3</accession>
<dbReference type="Proteomes" id="UP000005307">
    <property type="component" value="Chromosome"/>
</dbReference>
<gene>
    <name evidence="2" type="ORF">OAN307_c11150</name>
</gene>
<dbReference type="InterPro" id="IPR041657">
    <property type="entry name" value="HTH_17"/>
</dbReference>
<dbReference type="Pfam" id="PF12728">
    <property type="entry name" value="HTH_17"/>
    <property type="match status" value="1"/>
</dbReference>
<dbReference type="GO" id="GO:0003677">
    <property type="term" value="F:DNA binding"/>
    <property type="evidence" value="ECO:0007669"/>
    <property type="project" value="UniProtKB-KW"/>
</dbReference>
<dbReference type="EMBL" id="CP003740">
    <property type="protein sequence ID" value="AGI66818.1"/>
    <property type="molecule type" value="Genomic_DNA"/>
</dbReference>
<reference evidence="2 3" key="1">
    <citation type="journal article" date="2013" name="PLoS ONE">
        <title>Poles Apart: Arctic and Antarctic Octadecabacter strains Share High Genome Plasticity and a New Type of Xanthorhodopsin.</title>
        <authorList>
            <person name="Vollmers J."/>
            <person name="Voget S."/>
            <person name="Dietrich S."/>
            <person name="Gollnow K."/>
            <person name="Smits M."/>
            <person name="Meyer K."/>
            <person name="Brinkhoff T."/>
            <person name="Simon M."/>
            <person name="Daniel R."/>
        </authorList>
    </citation>
    <scope>NUCLEOTIDE SEQUENCE [LARGE SCALE GENOMIC DNA]</scope>
    <source>
        <strain evidence="2 3">307</strain>
    </source>
</reference>
<keyword evidence="3" id="KW-1185">Reference proteome</keyword>
<protein>
    <submittedName>
        <fullName evidence="2">Putative DNA-binding protein</fullName>
    </submittedName>
</protein>
<dbReference type="KEGG" id="oat:OAN307_c11150"/>
<dbReference type="InterPro" id="IPR009061">
    <property type="entry name" value="DNA-bd_dom_put_sf"/>
</dbReference>
<dbReference type="RefSeq" id="WP_015498860.1">
    <property type="nucleotide sequence ID" value="NC_020911.1"/>
</dbReference>
<evidence type="ECO:0000313" key="3">
    <source>
        <dbReference type="Proteomes" id="UP000005307"/>
    </source>
</evidence>
<name>M9R4X3_9RHOB</name>
<sequence length="79" mass="8942">MTFLSVNQLAERLSVSKDSIYRWKREGTFPSAVSLSPGTTRWRLSDIVEWENTLPTCLMTELDLTGIGIGHKDDIDTKI</sequence>
<dbReference type="AlphaFoldDB" id="M9R4X3"/>
<dbReference type="Gene3D" id="1.10.238.160">
    <property type="match status" value="1"/>
</dbReference>